<comment type="subcellular location">
    <subcellularLocation>
        <location evidence="1 5">Cell membrane</location>
        <topology evidence="1 5">Lipid-anchor</topology>
        <topology evidence="1 5">GPI-anchor</topology>
    </subcellularLocation>
</comment>
<accession>A0A6A7C8P3</accession>
<dbReference type="SUPFAM" id="SSF51445">
    <property type="entry name" value="(Trans)glycosidases"/>
    <property type="match status" value="1"/>
</dbReference>
<evidence type="ECO:0000256" key="3">
    <source>
        <dbReference type="ARBA" id="ARBA00022729"/>
    </source>
</evidence>
<evidence type="ECO:0000256" key="1">
    <source>
        <dbReference type="ARBA" id="ARBA00004609"/>
    </source>
</evidence>
<feature type="non-terminal residue" evidence="6">
    <location>
        <position position="399"/>
    </location>
</feature>
<evidence type="ECO:0000313" key="6">
    <source>
        <dbReference type="EMBL" id="KAF2863783.1"/>
    </source>
</evidence>
<gene>
    <name evidence="6" type="ORF">K470DRAFT_194181</name>
</gene>
<dbReference type="GO" id="GO:0005886">
    <property type="term" value="C:plasma membrane"/>
    <property type="evidence" value="ECO:0007669"/>
    <property type="project" value="UniProtKB-SubCell"/>
</dbReference>
<dbReference type="GO" id="GO:0098552">
    <property type="term" value="C:side of membrane"/>
    <property type="evidence" value="ECO:0007669"/>
    <property type="project" value="UniProtKB-KW"/>
</dbReference>
<dbReference type="InterPro" id="IPR017853">
    <property type="entry name" value="GH"/>
</dbReference>
<keyword evidence="7" id="KW-1185">Reference proteome</keyword>
<dbReference type="GO" id="GO:0071970">
    <property type="term" value="P:fungal-type cell wall (1-&gt;3)-beta-D-glucan biosynthetic process"/>
    <property type="evidence" value="ECO:0007669"/>
    <property type="project" value="TreeGrafter"/>
</dbReference>
<dbReference type="Pfam" id="PF03198">
    <property type="entry name" value="Glyco_hydro_72"/>
    <property type="match status" value="1"/>
</dbReference>
<keyword evidence="5" id="KW-0336">GPI-anchor</keyword>
<comment type="function">
    <text evidence="5">Splits internally a 1,3-beta-glucan molecule and transfers the newly generated reducing end (the donor) to the non-reducing end of another 1,3-beta-glucan molecule (the acceptor) forming a 1,3-beta linkage, resulting in the elongation of 1,3-beta-glucan chains in the cell wall.</text>
</comment>
<evidence type="ECO:0000256" key="5">
    <source>
        <dbReference type="RuleBase" id="RU361209"/>
    </source>
</evidence>
<proteinExistence type="inferred from homology"/>
<dbReference type="PANTHER" id="PTHR31468">
    <property type="entry name" value="1,3-BETA-GLUCANOSYLTRANSFERASE GAS1"/>
    <property type="match status" value="1"/>
</dbReference>
<dbReference type="EC" id="2.4.1.-" evidence="5"/>
<dbReference type="AlphaFoldDB" id="A0A6A7C8P3"/>
<dbReference type="InterPro" id="IPR004886">
    <property type="entry name" value="Glucanosyltransferase"/>
</dbReference>
<keyword evidence="6" id="KW-0378">Hydrolase</keyword>
<dbReference type="EMBL" id="MU005959">
    <property type="protein sequence ID" value="KAF2863783.1"/>
    <property type="molecule type" value="Genomic_DNA"/>
</dbReference>
<dbReference type="OrthoDB" id="421038at2759"/>
<keyword evidence="3" id="KW-0732">Signal</keyword>
<dbReference type="PANTHER" id="PTHR31468:SF4">
    <property type="entry name" value="1,3-BETA-GLUCANOSYLTRANSFERASE GAS3-RELATED"/>
    <property type="match status" value="1"/>
</dbReference>
<protein>
    <recommendedName>
        <fullName evidence="5">1,3-beta-glucanosyltransferase</fullName>
        <ecNumber evidence="5">2.4.1.-</ecNumber>
    </recommendedName>
</protein>
<keyword evidence="5" id="KW-0808">Transferase</keyword>
<keyword evidence="5" id="KW-0472">Membrane</keyword>
<evidence type="ECO:0000313" key="7">
    <source>
        <dbReference type="Proteomes" id="UP000799421"/>
    </source>
</evidence>
<keyword evidence="5" id="KW-0449">Lipoprotein</keyword>
<dbReference type="GO" id="GO:0031505">
    <property type="term" value="P:fungal-type cell wall organization"/>
    <property type="evidence" value="ECO:0007669"/>
    <property type="project" value="TreeGrafter"/>
</dbReference>
<dbReference type="GO" id="GO:0016787">
    <property type="term" value="F:hydrolase activity"/>
    <property type="evidence" value="ECO:0007669"/>
    <property type="project" value="UniProtKB-KW"/>
</dbReference>
<evidence type="ECO:0000256" key="2">
    <source>
        <dbReference type="ARBA" id="ARBA00007528"/>
    </source>
</evidence>
<reference evidence="6" key="1">
    <citation type="journal article" date="2020" name="Stud. Mycol.">
        <title>101 Dothideomycetes genomes: a test case for predicting lifestyles and emergence of pathogens.</title>
        <authorList>
            <person name="Haridas S."/>
            <person name="Albert R."/>
            <person name="Binder M."/>
            <person name="Bloem J."/>
            <person name="Labutti K."/>
            <person name="Salamov A."/>
            <person name="Andreopoulos B."/>
            <person name="Baker S."/>
            <person name="Barry K."/>
            <person name="Bills G."/>
            <person name="Bluhm B."/>
            <person name="Cannon C."/>
            <person name="Castanera R."/>
            <person name="Culley D."/>
            <person name="Daum C."/>
            <person name="Ezra D."/>
            <person name="Gonzalez J."/>
            <person name="Henrissat B."/>
            <person name="Kuo A."/>
            <person name="Liang C."/>
            <person name="Lipzen A."/>
            <person name="Lutzoni F."/>
            <person name="Magnuson J."/>
            <person name="Mondo S."/>
            <person name="Nolan M."/>
            <person name="Ohm R."/>
            <person name="Pangilinan J."/>
            <person name="Park H.-J."/>
            <person name="Ramirez L."/>
            <person name="Alfaro M."/>
            <person name="Sun H."/>
            <person name="Tritt A."/>
            <person name="Yoshinaga Y."/>
            <person name="Zwiers L.-H."/>
            <person name="Turgeon B."/>
            <person name="Goodwin S."/>
            <person name="Spatafora J."/>
            <person name="Crous P."/>
            <person name="Grigoriev I."/>
        </authorList>
    </citation>
    <scope>NUCLEOTIDE SEQUENCE</scope>
    <source>
        <strain evidence="6">CBS 480.64</strain>
    </source>
</reference>
<evidence type="ECO:0000256" key="4">
    <source>
        <dbReference type="ARBA" id="ARBA00023180"/>
    </source>
</evidence>
<feature type="non-terminal residue" evidence="6">
    <location>
        <position position="1"/>
    </location>
</feature>
<dbReference type="Proteomes" id="UP000799421">
    <property type="component" value="Unassembled WGS sequence"/>
</dbReference>
<comment type="similarity">
    <text evidence="2 5">Belongs to the glycosyl hydrolase 72 family.</text>
</comment>
<keyword evidence="4" id="KW-0325">Glycoprotein</keyword>
<organism evidence="6 7">
    <name type="scientific">Piedraia hortae CBS 480.64</name>
    <dbReference type="NCBI Taxonomy" id="1314780"/>
    <lineage>
        <taxon>Eukaryota</taxon>
        <taxon>Fungi</taxon>
        <taxon>Dikarya</taxon>
        <taxon>Ascomycota</taxon>
        <taxon>Pezizomycotina</taxon>
        <taxon>Dothideomycetes</taxon>
        <taxon>Dothideomycetidae</taxon>
        <taxon>Capnodiales</taxon>
        <taxon>Piedraiaceae</taxon>
        <taxon>Piedraia</taxon>
    </lineage>
</organism>
<name>A0A6A7C8P3_9PEZI</name>
<dbReference type="GO" id="GO:0042124">
    <property type="term" value="F:1,3-beta-glucanosyltransferase activity"/>
    <property type="evidence" value="ECO:0007669"/>
    <property type="project" value="TreeGrafter"/>
</dbReference>
<dbReference type="Gene3D" id="3.20.20.80">
    <property type="entry name" value="Glycosidases"/>
    <property type="match status" value="1"/>
</dbReference>
<sequence length="399" mass="43646">LLPAALALKPITIDSQNFVSSDTNARFMLIGIDYQPGGSSSYGTGQGDPLSNSTLCLRDAALMQRLGINVIRSYNLDPTLDHDECASIFNAAGIYMLLDVNSPLVGESLNRLDPVGSYTAKYLSHIFGVVEAFMHYPNTLGFFAGNKILDAPATVKTDPKYIRALQRDLKMYINRRGPRAIPVGYSAADVADIRRDTMQYLQCDLGDNSHADFLGLNSYSWCGAGSSFEEAGYDDLVRAFGDSAIPIFFSEYGCNLVQPRTFTEVQALYGPKMTAFSGGLVYEWTQEASNYGLVKTTADGNIELLQDYAALEEQFEKIKGKRVQMVAERQRQQCDAGLISTTKGFSTDFQLPPQPEGTFDLIEKGVVGIRRAGLVPVRDTVPAVIVHGPDGKVVKDLQL</sequence>